<dbReference type="PRINTS" id="PR01590">
    <property type="entry name" value="HTHFIS"/>
</dbReference>
<evidence type="ECO:0000256" key="9">
    <source>
        <dbReference type="ARBA" id="ARBA00023159"/>
    </source>
</evidence>
<evidence type="ECO:0000256" key="10">
    <source>
        <dbReference type="ARBA" id="ARBA00023163"/>
    </source>
</evidence>
<evidence type="ECO:0000256" key="5">
    <source>
        <dbReference type="ARBA" id="ARBA00022840"/>
    </source>
</evidence>
<dbReference type="FunFam" id="3.40.50.300:FF:000006">
    <property type="entry name" value="DNA-binding transcriptional regulator NtrC"/>
    <property type="match status" value="1"/>
</dbReference>
<dbReference type="Pfam" id="PF00072">
    <property type="entry name" value="Response_reg"/>
    <property type="match status" value="1"/>
</dbReference>
<keyword evidence="7" id="KW-0805">Transcription regulation</keyword>
<dbReference type="RefSeq" id="WP_137424003.1">
    <property type="nucleotide sequence ID" value="NZ_CP040098.1"/>
</dbReference>
<organism evidence="14 15">
    <name type="scientific">Desulfoglaeba alkanexedens ALDC</name>
    <dbReference type="NCBI Taxonomy" id="980445"/>
    <lineage>
        <taxon>Bacteria</taxon>
        <taxon>Pseudomonadati</taxon>
        <taxon>Thermodesulfobacteriota</taxon>
        <taxon>Syntrophobacteria</taxon>
        <taxon>Syntrophobacterales</taxon>
        <taxon>Syntrophobacteraceae</taxon>
        <taxon>Desulfoglaeba</taxon>
    </lineage>
</organism>
<dbReference type="Gene3D" id="3.40.50.300">
    <property type="entry name" value="P-loop containing nucleotide triphosphate hydrolases"/>
    <property type="match status" value="1"/>
</dbReference>
<evidence type="ECO:0000259" key="12">
    <source>
        <dbReference type="PROSITE" id="PS50045"/>
    </source>
</evidence>
<evidence type="ECO:0000313" key="15">
    <source>
        <dbReference type="Proteomes" id="UP000298602"/>
    </source>
</evidence>
<dbReference type="KEGG" id="dax:FDQ92_07525"/>
<accession>A0A4P8L2S2</accession>
<dbReference type="CDD" id="cd00009">
    <property type="entry name" value="AAA"/>
    <property type="match status" value="1"/>
</dbReference>
<dbReference type="InterPro" id="IPR001789">
    <property type="entry name" value="Sig_transdc_resp-reg_receiver"/>
</dbReference>
<keyword evidence="9" id="KW-0010">Activator</keyword>
<dbReference type="SMART" id="SM00382">
    <property type="entry name" value="AAA"/>
    <property type="match status" value="1"/>
</dbReference>
<dbReference type="InterPro" id="IPR058031">
    <property type="entry name" value="AAA_lid_NorR"/>
</dbReference>
<evidence type="ECO:0000256" key="6">
    <source>
        <dbReference type="ARBA" id="ARBA00023012"/>
    </source>
</evidence>
<dbReference type="FunFam" id="3.40.50.2300:FF:000018">
    <property type="entry name" value="DNA-binding transcriptional regulator NtrC"/>
    <property type="match status" value="1"/>
</dbReference>
<feature type="modified residue" description="4-aspartylphosphate" evidence="11">
    <location>
        <position position="55"/>
    </location>
</feature>
<dbReference type="PROSITE" id="PS00688">
    <property type="entry name" value="SIGMA54_INTERACT_3"/>
    <property type="match status" value="1"/>
</dbReference>
<dbReference type="SUPFAM" id="SSF46689">
    <property type="entry name" value="Homeodomain-like"/>
    <property type="match status" value="1"/>
</dbReference>
<dbReference type="Pfam" id="PF00158">
    <property type="entry name" value="Sigma54_activat"/>
    <property type="match status" value="1"/>
</dbReference>
<sequence length="457" mass="52252">MVGRFKILVVDDELIVRESLVGWLKKGGYQVDTAAGGREAISLLDQKDFDLVFLDIKMPDLGGIEVLKHIRVRYPQTMVVMITAYGSVETAVEAMKSGANDYLMKPFEPEQLTLLVEKLLQQRRIIEENLLLREQVAASEQVRYGDLIGSADCMQRLFDLIEEVAAVDSPVLLRGETGTGKELVAKAIHSKSGRRYGPFIPINCGGFTETLLESELFGHEIGSFTGAVRAKKGRLELAQGGTLFLDEIGEIPLKMQVDLLRVLEEKKFHRVGGTRDIPVDFRLISATHRDLAREIEQRNFRQDFFFRLNVIDIEIPPLRKRKEDVPLLADHFLKKFRRETNKPVEGIEADALELLMSYEWPGNVRELENAMERSVVLAKGRYLRKEDFAFLFRATAVPEEPRSLQEMEKRHIHRTLKSCGWNISRAARILEINRTTLHNKIRKYRLDAVERETDGRP</sequence>
<dbReference type="PANTHER" id="PTHR32071">
    <property type="entry name" value="TRANSCRIPTIONAL REGULATORY PROTEIN"/>
    <property type="match status" value="1"/>
</dbReference>
<dbReference type="SUPFAM" id="SSF52172">
    <property type="entry name" value="CheY-like"/>
    <property type="match status" value="1"/>
</dbReference>
<evidence type="ECO:0000256" key="2">
    <source>
        <dbReference type="ARBA" id="ARBA00022490"/>
    </source>
</evidence>
<dbReference type="OrthoDB" id="9763792at2"/>
<evidence type="ECO:0000259" key="13">
    <source>
        <dbReference type="PROSITE" id="PS50110"/>
    </source>
</evidence>
<proteinExistence type="predicted"/>
<dbReference type="Pfam" id="PF25601">
    <property type="entry name" value="AAA_lid_14"/>
    <property type="match status" value="1"/>
</dbReference>
<dbReference type="AlphaFoldDB" id="A0A4P8L2S2"/>
<keyword evidence="5" id="KW-0067">ATP-binding</keyword>
<dbReference type="PROSITE" id="PS50110">
    <property type="entry name" value="RESPONSE_REGULATORY"/>
    <property type="match status" value="1"/>
</dbReference>
<dbReference type="EMBL" id="CP040098">
    <property type="protein sequence ID" value="QCQ22034.1"/>
    <property type="molecule type" value="Genomic_DNA"/>
</dbReference>
<reference evidence="14 15" key="2">
    <citation type="submission" date="2019-05" db="EMBL/GenBank/DDBJ databases">
        <authorList>
            <person name="Suflita J.M."/>
            <person name="Marks C.R."/>
        </authorList>
    </citation>
    <scope>NUCLEOTIDE SEQUENCE [LARGE SCALE GENOMIC DNA]</scope>
    <source>
        <strain evidence="14 15">ALDC</strain>
    </source>
</reference>
<keyword evidence="10" id="KW-0804">Transcription</keyword>
<dbReference type="SMART" id="SM00448">
    <property type="entry name" value="REC"/>
    <property type="match status" value="1"/>
</dbReference>
<dbReference type="Pfam" id="PF02954">
    <property type="entry name" value="HTH_8"/>
    <property type="match status" value="1"/>
</dbReference>
<dbReference type="InterPro" id="IPR025944">
    <property type="entry name" value="Sigma_54_int_dom_CS"/>
</dbReference>
<dbReference type="InterPro" id="IPR025943">
    <property type="entry name" value="Sigma_54_int_dom_ATP-bd_2"/>
</dbReference>
<dbReference type="InterPro" id="IPR003593">
    <property type="entry name" value="AAA+_ATPase"/>
</dbReference>
<evidence type="ECO:0000256" key="4">
    <source>
        <dbReference type="ARBA" id="ARBA00022741"/>
    </source>
</evidence>
<dbReference type="InterPro" id="IPR027417">
    <property type="entry name" value="P-loop_NTPase"/>
</dbReference>
<dbReference type="InterPro" id="IPR002078">
    <property type="entry name" value="Sigma_54_int"/>
</dbReference>
<dbReference type="GO" id="GO:0043565">
    <property type="term" value="F:sequence-specific DNA binding"/>
    <property type="evidence" value="ECO:0007669"/>
    <property type="project" value="InterPro"/>
</dbReference>
<dbReference type="Gene3D" id="1.10.10.60">
    <property type="entry name" value="Homeodomain-like"/>
    <property type="match status" value="1"/>
</dbReference>
<dbReference type="FunFam" id="1.10.8.60:FF:000014">
    <property type="entry name" value="DNA-binding transcriptional regulator NtrC"/>
    <property type="match status" value="1"/>
</dbReference>
<dbReference type="SUPFAM" id="SSF52540">
    <property type="entry name" value="P-loop containing nucleoside triphosphate hydrolases"/>
    <property type="match status" value="1"/>
</dbReference>
<dbReference type="InterPro" id="IPR002197">
    <property type="entry name" value="HTH_Fis"/>
</dbReference>
<dbReference type="Proteomes" id="UP000298602">
    <property type="component" value="Chromosome"/>
</dbReference>
<dbReference type="PANTHER" id="PTHR32071:SF113">
    <property type="entry name" value="ALGINATE BIOSYNTHESIS TRANSCRIPTIONAL REGULATORY PROTEIN ALGB"/>
    <property type="match status" value="1"/>
</dbReference>
<dbReference type="Gene3D" id="3.40.50.2300">
    <property type="match status" value="1"/>
</dbReference>
<evidence type="ECO:0000256" key="11">
    <source>
        <dbReference type="PROSITE-ProRule" id="PRU00169"/>
    </source>
</evidence>
<dbReference type="PROSITE" id="PS00676">
    <property type="entry name" value="SIGMA54_INTERACT_2"/>
    <property type="match status" value="1"/>
</dbReference>
<keyword evidence="2" id="KW-0963">Cytoplasm</keyword>
<keyword evidence="15" id="KW-1185">Reference proteome</keyword>
<keyword evidence="8" id="KW-0238">DNA-binding</keyword>
<dbReference type="InterPro" id="IPR025662">
    <property type="entry name" value="Sigma_54_int_dom_ATP-bd_1"/>
</dbReference>
<dbReference type="InterPro" id="IPR009057">
    <property type="entry name" value="Homeodomain-like_sf"/>
</dbReference>
<comment type="subcellular location">
    <subcellularLocation>
        <location evidence="1">Cytoplasm</location>
    </subcellularLocation>
</comment>
<evidence type="ECO:0000313" key="14">
    <source>
        <dbReference type="EMBL" id="QCQ22034.1"/>
    </source>
</evidence>
<name>A0A4P8L2S2_9BACT</name>
<protein>
    <submittedName>
        <fullName evidence="14">Sigma-54-dependent Fis family transcriptional regulator</fullName>
    </submittedName>
</protein>
<evidence type="ECO:0000256" key="7">
    <source>
        <dbReference type="ARBA" id="ARBA00023015"/>
    </source>
</evidence>
<evidence type="ECO:0000256" key="1">
    <source>
        <dbReference type="ARBA" id="ARBA00004496"/>
    </source>
</evidence>
<keyword evidence="4" id="KW-0547">Nucleotide-binding</keyword>
<dbReference type="PROSITE" id="PS00675">
    <property type="entry name" value="SIGMA54_INTERACT_1"/>
    <property type="match status" value="1"/>
</dbReference>
<feature type="domain" description="Sigma-54 factor interaction" evidence="12">
    <location>
        <begin position="147"/>
        <end position="376"/>
    </location>
</feature>
<dbReference type="PROSITE" id="PS50045">
    <property type="entry name" value="SIGMA54_INTERACT_4"/>
    <property type="match status" value="1"/>
</dbReference>
<dbReference type="GO" id="GO:0005737">
    <property type="term" value="C:cytoplasm"/>
    <property type="evidence" value="ECO:0007669"/>
    <property type="project" value="UniProtKB-SubCell"/>
</dbReference>
<gene>
    <name evidence="14" type="ORF">FDQ92_07525</name>
</gene>
<feature type="domain" description="Response regulatory" evidence="13">
    <location>
        <begin position="6"/>
        <end position="120"/>
    </location>
</feature>
<keyword evidence="3 11" id="KW-0597">Phosphoprotein</keyword>
<dbReference type="Gene3D" id="1.10.8.60">
    <property type="match status" value="1"/>
</dbReference>
<keyword evidence="6" id="KW-0902">Two-component regulatory system</keyword>
<dbReference type="InterPro" id="IPR011006">
    <property type="entry name" value="CheY-like_superfamily"/>
</dbReference>
<dbReference type="GO" id="GO:0000160">
    <property type="term" value="P:phosphorelay signal transduction system"/>
    <property type="evidence" value="ECO:0007669"/>
    <property type="project" value="UniProtKB-KW"/>
</dbReference>
<reference evidence="14 15" key="1">
    <citation type="submission" date="2019-05" db="EMBL/GenBank/DDBJ databases">
        <title>The Complete Genome Sequence of the n-alkane-degrading Desulfoglaeba alkanexedens ALDC reveals multiple alkylsuccinate synthase gene clusters.</title>
        <authorList>
            <person name="Callaghan A.V."/>
            <person name="Davidova I.A."/>
            <person name="Duncan K.E."/>
            <person name="Morris B."/>
            <person name="McInerney M.J."/>
        </authorList>
    </citation>
    <scope>NUCLEOTIDE SEQUENCE [LARGE SCALE GENOMIC DNA]</scope>
    <source>
        <strain evidence="14 15">ALDC</strain>
    </source>
</reference>
<dbReference type="GO" id="GO:0006355">
    <property type="term" value="P:regulation of DNA-templated transcription"/>
    <property type="evidence" value="ECO:0007669"/>
    <property type="project" value="InterPro"/>
</dbReference>
<evidence type="ECO:0000256" key="3">
    <source>
        <dbReference type="ARBA" id="ARBA00022553"/>
    </source>
</evidence>
<evidence type="ECO:0000256" key="8">
    <source>
        <dbReference type="ARBA" id="ARBA00023125"/>
    </source>
</evidence>
<dbReference type="GO" id="GO:0005524">
    <property type="term" value="F:ATP binding"/>
    <property type="evidence" value="ECO:0007669"/>
    <property type="project" value="UniProtKB-KW"/>
</dbReference>